<gene>
    <name evidence="2" type="ORF">CP969_12600</name>
</gene>
<proteinExistence type="predicted"/>
<feature type="region of interest" description="Disordered" evidence="1">
    <location>
        <begin position="67"/>
        <end position="92"/>
    </location>
</feature>
<dbReference type="Proteomes" id="UP000327143">
    <property type="component" value="Chromosome"/>
</dbReference>
<sequence length="178" mass="19604">MTAPKTPAIPPPPDFWAAGQNHYHAAKLAADRRLPVSADHLAGLAAECAIKAILLACLGSQLNPKNKPFHPALKQPPQQQPQAGQKAKQQHWSEYEHGHLPDLWAQLAEVVKLSAGRQVGPMFQQMLLQNPFHSWHVAARYCNGTSISTADLQRHLRAAYDLIAAFEYARQTGNGTLR</sequence>
<evidence type="ECO:0000313" key="2">
    <source>
        <dbReference type="EMBL" id="QEU85466.1"/>
    </source>
</evidence>
<keyword evidence="3" id="KW-1185">Reference proteome</keyword>
<name>A0ABX6ACR8_STRVD</name>
<feature type="compositionally biased region" description="Low complexity" evidence="1">
    <location>
        <begin position="71"/>
        <end position="87"/>
    </location>
</feature>
<reference evidence="2 3" key="1">
    <citation type="submission" date="2017-09" db="EMBL/GenBank/DDBJ databases">
        <authorList>
            <person name="Lee N."/>
            <person name="Cho B.-K."/>
        </authorList>
    </citation>
    <scope>NUCLEOTIDE SEQUENCE [LARGE SCALE GENOMIC DNA]</scope>
    <source>
        <strain evidence="2 3">ATCC 39115</strain>
    </source>
</reference>
<protein>
    <submittedName>
        <fullName evidence="2">Uncharacterized protein</fullName>
    </submittedName>
</protein>
<evidence type="ECO:0000256" key="1">
    <source>
        <dbReference type="SAM" id="MobiDB-lite"/>
    </source>
</evidence>
<evidence type="ECO:0000313" key="3">
    <source>
        <dbReference type="Proteomes" id="UP000327143"/>
    </source>
</evidence>
<dbReference type="RefSeq" id="WP_016826519.1">
    <property type="nucleotide sequence ID" value="NZ_CP023700.1"/>
</dbReference>
<organism evidence="2 3">
    <name type="scientific">Streptomyces viridosporus T7A</name>
    <dbReference type="NCBI Taxonomy" id="665577"/>
    <lineage>
        <taxon>Bacteria</taxon>
        <taxon>Bacillati</taxon>
        <taxon>Actinomycetota</taxon>
        <taxon>Actinomycetes</taxon>
        <taxon>Kitasatosporales</taxon>
        <taxon>Streptomycetaceae</taxon>
        <taxon>Streptomyces</taxon>
    </lineage>
</organism>
<accession>A0ABX6ACR8</accession>
<dbReference type="EMBL" id="CP023700">
    <property type="protein sequence ID" value="QEU85466.1"/>
    <property type="molecule type" value="Genomic_DNA"/>
</dbReference>